<reference evidence="4" key="1">
    <citation type="submission" date="2016-06" db="UniProtKB">
        <authorList>
            <consortium name="WormBaseParasite"/>
        </authorList>
    </citation>
    <scope>IDENTIFICATION</scope>
</reference>
<dbReference type="AlphaFoldDB" id="A0A183HCZ9"/>
<dbReference type="PROSITE" id="PS50003">
    <property type="entry name" value="PH_DOMAIN"/>
    <property type="match status" value="1"/>
</dbReference>
<evidence type="ECO:0000313" key="3">
    <source>
        <dbReference type="Proteomes" id="UP000267606"/>
    </source>
</evidence>
<reference evidence="2 3" key="2">
    <citation type="submission" date="2018-11" db="EMBL/GenBank/DDBJ databases">
        <authorList>
            <consortium name="Pathogen Informatics"/>
        </authorList>
    </citation>
    <scope>NUCLEOTIDE SEQUENCE [LARGE SCALE GENOMIC DNA]</scope>
</reference>
<evidence type="ECO:0000259" key="1">
    <source>
        <dbReference type="PROSITE" id="PS50003"/>
    </source>
</evidence>
<feature type="domain" description="PH" evidence="1">
    <location>
        <begin position="24"/>
        <end position="80"/>
    </location>
</feature>
<dbReference type="SUPFAM" id="SSF50729">
    <property type="entry name" value="PH domain-like"/>
    <property type="match status" value="1"/>
</dbReference>
<dbReference type="Gene3D" id="2.30.29.30">
    <property type="entry name" value="Pleckstrin-homology domain (PH domain)/Phosphotyrosine-binding domain (PTB)"/>
    <property type="match status" value="1"/>
</dbReference>
<organism evidence="4">
    <name type="scientific">Onchocerca flexuosa</name>
    <dbReference type="NCBI Taxonomy" id="387005"/>
    <lineage>
        <taxon>Eukaryota</taxon>
        <taxon>Metazoa</taxon>
        <taxon>Ecdysozoa</taxon>
        <taxon>Nematoda</taxon>
        <taxon>Chromadorea</taxon>
        <taxon>Rhabditida</taxon>
        <taxon>Spirurina</taxon>
        <taxon>Spiruromorpha</taxon>
        <taxon>Filarioidea</taxon>
        <taxon>Onchocercidae</taxon>
        <taxon>Onchocerca</taxon>
    </lineage>
</organism>
<keyword evidence="3" id="KW-1185">Reference proteome</keyword>
<dbReference type="Proteomes" id="UP000267606">
    <property type="component" value="Unassembled WGS sequence"/>
</dbReference>
<sequence>MAVGRRLTKSLSEINVKEDEDDALLKFHGTMYKWTNFVYGWQKRYFELENGILVYYKSESEKQYGIRGSISLHIARLVVS</sequence>
<dbReference type="InterPro" id="IPR011993">
    <property type="entry name" value="PH-like_dom_sf"/>
</dbReference>
<evidence type="ECO:0000313" key="2">
    <source>
        <dbReference type="EMBL" id="VDO42884.1"/>
    </source>
</evidence>
<dbReference type="EMBL" id="UZAJ01004565">
    <property type="protein sequence ID" value="VDO42884.1"/>
    <property type="molecule type" value="Genomic_DNA"/>
</dbReference>
<evidence type="ECO:0000313" key="4">
    <source>
        <dbReference type="WBParaSite" id="OFLC_0000536001-mRNA-1"/>
    </source>
</evidence>
<name>A0A183HCZ9_9BILA</name>
<dbReference type="InterPro" id="IPR001849">
    <property type="entry name" value="PH_domain"/>
</dbReference>
<protein>
    <submittedName>
        <fullName evidence="4">PH domain-containing protein</fullName>
    </submittedName>
</protein>
<proteinExistence type="predicted"/>
<accession>A0A183HCZ9</accession>
<dbReference type="STRING" id="387005.A0A183HCZ9"/>
<gene>
    <name evidence="2" type="ORF">OFLC_LOCUS5361</name>
</gene>
<dbReference type="WBParaSite" id="OFLC_0000536001-mRNA-1">
    <property type="protein sequence ID" value="OFLC_0000536001-mRNA-1"/>
    <property type="gene ID" value="OFLC_0000536001"/>
</dbReference>
<dbReference type="Pfam" id="PF00169">
    <property type="entry name" value="PH"/>
    <property type="match status" value="1"/>
</dbReference>